<dbReference type="GO" id="GO:0005634">
    <property type="term" value="C:nucleus"/>
    <property type="evidence" value="ECO:0007669"/>
    <property type="project" value="TreeGrafter"/>
</dbReference>
<reference evidence="4" key="1">
    <citation type="submission" date="2023-07" db="EMBL/GenBank/DDBJ databases">
        <authorList>
            <consortium name="AG Swart"/>
            <person name="Singh M."/>
            <person name="Singh A."/>
            <person name="Seah K."/>
            <person name="Emmerich C."/>
        </authorList>
    </citation>
    <scope>NUCLEOTIDE SEQUENCE</scope>
    <source>
        <strain evidence="4">DP1</strain>
    </source>
</reference>
<dbReference type="GO" id="GO:0005764">
    <property type="term" value="C:lysosome"/>
    <property type="evidence" value="ECO:0007669"/>
    <property type="project" value="TreeGrafter"/>
</dbReference>
<keyword evidence="2" id="KW-0547">Nucleotide-binding</keyword>
<dbReference type="GO" id="GO:0003924">
    <property type="term" value="F:GTPase activity"/>
    <property type="evidence" value="ECO:0007669"/>
    <property type="project" value="TreeGrafter"/>
</dbReference>
<dbReference type="Gene3D" id="3.40.50.300">
    <property type="entry name" value="P-loop containing nucleotide triphosphate hydrolases"/>
    <property type="match status" value="1"/>
</dbReference>
<dbReference type="InterPro" id="IPR027417">
    <property type="entry name" value="P-loop_NTPase"/>
</dbReference>
<dbReference type="Proteomes" id="UP001295684">
    <property type="component" value="Unassembled WGS sequence"/>
</dbReference>
<dbReference type="AlphaFoldDB" id="A0AAD1UT20"/>
<dbReference type="PANTHER" id="PTHR11259:SF2">
    <property type="entry name" value="GH16429P"/>
    <property type="match status" value="1"/>
</dbReference>
<evidence type="ECO:0000313" key="5">
    <source>
        <dbReference type="Proteomes" id="UP001295684"/>
    </source>
</evidence>
<comment type="similarity">
    <text evidence="1">Belongs to the GTR/RAG GTP-binding protein family.</text>
</comment>
<gene>
    <name evidence="4" type="ORF">ECRASSUSDP1_LOCUS12469</name>
</gene>
<evidence type="ECO:0000256" key="3">
    <source>
        <dbReference type="ARBA" id="ARBA00023134"/>
    </source>
</evidence>
<dbReference type="EMBL" id="CAMPGE010012382">
    <property type="protein sequence ID" value="CAI2371149.1"/>
    <property type="molecule type" value="Genomic_DNA"/>
</dbReference>
<keyword evidence="3" id="KW-0342">GTP-binding</keyword>
<dbReference type="InterPro" id="IPR006762">
    <property type="entry name" value="Gtr1_RagA"/>
</dbReference>
<protein>
    <recommendedName>
        <fullName evidence="6">GTP-binding protein</fullName>
    </recommendedName>
</protein>
<accession>A0AAD1UT20</accession>
<dbReference type="GO" id="GO:0010507">
    <property type="term" value="P:negative regulation of autophagy"/>
    <property type="evidence" value="ECO:0007669"/>
    <property type="project" value="TreeGrafter"/>
</dbReference>
<evidence type="ECO:0000313" key="4">
    <source>
        <dbReference type="EMBL" id="CAI2371149.1"/>
    </source>
</evidence>
<dbReference type="Pfam" id="PF04670">
    <property type="entry name" value="Gtr1_RagA"/>
    <property type="match status" value="1"/>
</dbReference>
<dbReference type="GO" id="GO:1990131">
    <property type="term" value="C:Gtr1-Gtr2 GTPase complex"/>
    <property type="evidence" value="ECO:0007669"/>
    <property type="project" value="TreeGrafter"/>
</dbReference>
<evidence type="ECO:0000256" key="1">
    <source>
        <dbReference type="ARBA" id="ARBA00007756"/>
    </source>
</evidence>
<comment type="caution">
    <text evidence="4">The sequence shown here is derived from an EMBL/GenBank/DDBJ whole genome shotgun (WGS) entry which is preliminary data.</text>
</comment>
<proteinExistence type="inferred from homology"/>
<evidence type="ECO:0000256" key="2">
    <source>
        <dbReference type="ARBA" id="ARBA00022741"/>
    </source>
</evidence>
<sequence length="315" mass="36096">MDILLVGPSKSGKTSIQRVVFKKLSPHESFFLPPTMSVETLTVENNPNVQFTIKDFPGNKEFDAEADRAILEQTGAIIYVFDAQIGDIEESCGKLKDIIAEASKVNEKIYYEVFVHKVDSDLYQNDDQKMEVYNDFQREIRNELKEADINVNITFYLTSIYDHTIFDALSKIVQKLFPFVEHLIEMLNSLHTSCGVEKAFIFDIISKIFIATDSSPVDITHYEICSELIDVLIDMSCIYGKDNLKFDEESSTTIKLKKGDNADDEAGNTYLYLKEVDEYLVLVCLIGEEEFQKKHLINYNINLLKQSLKEIFAKK</sequence>
<dbReference type="GO" id="GO:0009267">
    <property type="term" value="P:cellular response to starvation"/>
    <property type="evidence" value="ECO:0007669"/>
    <property type="project" value="TreeGrafter"/>
</dbReference>
<organism evidence="4 5">
    <name type="scientific">Euplotes crassus</name>
    <dbReference type="NCBI Taxonomy" id="5936"/>
    <lineage>
        <taxon>Eukaryota</taxon>
        <taxon>Sar</taxon>
        <taxon>Alveolata</taxon>
        <taxon>Ciliophora</taxon>
        <taxon>Intramacronucleata</taxon>
        <taxon>Spirotrichea</taxon>
        <taxon>Hypotrichia</taxon>
        <taxon>Euplotida</taxon>
        <taxon>Euplotidae</taxon>
        <taxon>Moneuplotes</taxon>
    </lineage>
</organism>
<evidence type="ECO:0008006" key="6">
    <source>
        <dbReference type="Google" id="ProtNLM"/>
    </source>
</evidence>
<name>A0AAD1UT20_EUPCR</name>
<keyword evidence="5" id="KW-1185">Reference proteome</keyword>
<dbReference type="GO" id="GO:1904263">
    <property type="term" value="P:positive regulation of TORC1 signaling"/>
    <property type="evidence" value="ECO:0007669"/>
    <property type="project" value="TreeGrafter"/>
</dbReference>
<dbReference type="GO" id="GO:0005525">
    <property type="term" value="F:GTP binding"/>
    <property type="evidence" value="ECO:0007669"/>
    <property type="project" value="UniProtKB-KW"/>
</dbReference>
<dbReference type="PANTHER" id="PTHR11259">
    <property type="entry name" value="RAS-RELATED GTP BINDING RAG/GTR YEAST"/>
    <property type="match status" value="1"/>
</dbReference>
<dbReference type="SUPFAM" id="SSF52540">
    <property type="entry name" value="P-loop containing nucleoside triphosphate hydrolases"/>
    <property type="match status" value="1"/>
</dbReference>
<dbReference type="Gene3D" id="3.30.450.190">
    <property type="match status" value="1"/>
</dbReference>